<proteinExistence type="predicted"/>
<organism evidence="2 3">
    <name type="scientific">Roseivirga misakiensis</name>
    <dbReference type="NCBI Taxonomy" id="1563681"/>
    <lineage>
        <taxon>Bacteria</taxon>
        <taxon>Pseudomonadati</taxon>
        <taxon>Bacteroidota</taxon>
        <taxon>Cytophagia</taxon>
        <taxon>Cytophagales</taxon>
        <taxon>Roseivirgaceae</taxon>
        <taxon>Roseivirga</taxon>
    </lineage>
</organism>
<dbReference type="InterPro" id="IPR019734">
    <property type="entry name" value="TPR_rpt"/>
</dbReference>
<comment type="caution">
    <text evidence="2">The sequence shown here is derived from an EMBL/GenBank/DDBJ whole genome shotgun (WGS) entry which is preliminary data.</text>
</comment>
<dbReference type="Pfam" id="PF13181">
    <property type="entry name" value="TPR_8"/>
    <property type="match status" value="1"/>
</dbReference>
<protein>
    <recommendedName>
        <fullName evidence="4">Tetratricopeptide repeat protein</fullName>
    </recommendedName>
</protein>
<gene>
    <name evidence="2" type="ORF">BFP71_03040</name>
</gene>
<evidence type="ECO:0000256" key="1">
    <source>
        <dbReference type="PROSITE-ProRule" id="PRU00339"/>
    </source>
</evidence>
<dbReference type="SUPFAM" id="SSF48452">
    <property type="entry name" value="TPR-like"/>
    <property type="match status" value="1"/>
</dbReference>
<dbReference type="Gene3D" id="1.25.40.10">
    <property type="entry name" value="Tetratricopeptide repeat domain"/>
    <property type="match status" value="1"/>
</dbReference>
<dbReference type="OrthoDB" id="955869at2"/>
<dbReference type="Proteomes" id="UP000095552">
    <property type="component" value="Unassembled WGS sequence"/>
</dbReference>
<dbReference type="RefSeq" id="WP_069833968.1">
    <property type="nucleotide sequence ID" value="NZ_MDGQ01000003.1"/>
</dbReference>
<evidence type="ECO:0000313" key="3">
    <source>
        <dbReference type="Proteomes" id="UP000095552"/>
    </source>
</evidence>
<evidence type="ECO:0000313" key="2">
    <source>
        <dbReference type="EMBL" id="OEK06656.1"/>
    </source>
</evidence>
<accession>A0A1E5T5M6</accession>
<name>A0A1E5T5M6_9BACT</name>
<dbReference type="Pfam" id="PF13174">
    <property type="entry name" value="TPR_6"/>
    <property type="match status" value="1"/>
</dbReference>
<keyword evidence="3" id="KW-1185">Reference proteome</keyword>
<dbReference type="SMART" id="SM00028">
    <property type="entry name" value="TPR"/>
    <property type="match status" value="2"/>
</dbReference>
<dbReference type="PROSITE" id="PS51257">
    <property type="entry name" value="PROKAR_LIPOPROTEIN"/>
    <property type="match status" value="1"/>
</dbReference>
<dbReference type="PROSITE" id="PS50005">
    <property type="entry name" value="TPR"/>
    <property type="match status" value="1"/>
</dbReference>
<evidence type="ECO:0008006" key="4">
    <source>
        <dbReference type="Google" id="ProtNLM"/>
    </source>
</evidence>
<keyword evidence="1" id="KW-0802">TPR repeat</keyword>
<dbReference type="InterPro" id="IPR011990">
    <property type="entry name" value="TPR-like_helical_dom_sf"/>
</dbReference>
<dbReference type="STRING" id="1563681.BFP71_03040"/>
<sequence>MKKQIVISLFLLTCIFYACDKQEDQVYVPESFQAMSLLGDSLKIPERTERQDSILKMNIDKALDDFNLDSNEMNTIWLGRRYAYLSDYKKAIDVFTDGISRFPESYKLYRHRGHRYISIRQFDKAICDYEKAYELMPKGVEETEPDGAPNRLNIPLSNTQFNILYHYGLAHYLSGNFQKAEEIYRECMDYSGNPDLRVATSDWLYMTLRRQGKTDEADALLSTIDPSMEIIENDSYLKRLSMYQGALPADDLLKGSGDDVALSLATQGYGLGNWYLYQGDEAKAKEIFERVVQGTSWSAFGYIAAEADLNRLR</sequence>
<dbReference type="AlphaFoldDB" id="A0A1E5T5M6"/>
<reference evidence="2 3" key="1">
    <citation type="submission" date="2016-08" db="EMBL/GenBank/DDBJ databases">
        <title>Draft genome of Fabibacter sp. strain SK-8.</title>
        <authorList>
            <person name="Wong S.-K."/>
            <person name="Hamasaki K."/>
            <person name="Yoshizawa S."/>
        </authorList>
    </citation>
    <scope>NUCLEOTIDE SEQUENCE [LARGE SCALE GENOMIC DNA]</scope>
    <source>
        <strain evidence="2 3">SK-8</strain>
    </source>
</reference>
<dbReference type="EMBL" id="MDGQ01000003">
    <property type="protein sequence ID" value="OEK06656.1"/>
    <property type="molecule type" value="Genomic_DNA"/>
</dbReference>
<feature type="repeat" description="TPR" evidence="1">
    <location>
        <begin position="106"/>
        <end position="139"/>
    </location>
</feature>